<dbReference type="GO" id="GO:0046872">
    <property type="term" value="F:metal ion binding"/>
    <property type="evidence" value="ECO:0007669"/>
    <property type="project" value="UniProtKB-UniRule"/>
</dbReference>
<dbReference type="HAMAP" id="MF_01471">
    <property type="entry name" value="Cas2"/>
    <property type="match status" value="1"/>
</dbReference>
<comment type="function">
    <text evidence="9">CRISPR (clustered regularly interspaced short palindromic repeat), is an adaptive immune system that provides protection against mobile genetic elements (viruses, transposable elements and conjugative plasmids). CRISPR clusters contain sequences complementary to antecedent mobile elements and target invading nucleic acids. CRISPR clusters are transcribed and processed into CRISPR RNA (crRNA). Functions as a ssRNA-specific endoribonuclease. Involved in the integration of spacer DNA into the CRISPR cassette.</text>
</comment>
<evidence type="ECO:0000313" key="11">
    <source>
        <dbReference type="Proteomes" id="UP000245020"/>
    </source>
</evidence>
<dbReference type="GO" id="GO:0004521">
    <property type="term" value="F:RNA endonuclease activity"/>
    <property type="evidence" value="ECO:0007669"/>
    <property type="project" value="InterPro"/>
</dbReference>
<dbReference type="Proteomes" id="UP000245020">
    <property type="component" value="Unassembled WGS sequence"/>
</dbReference>
<sequence length="87" mass="10365">MKQFLVSYDICEPRRLQRIHKLLKAWGIPLQKSVFIVDSSRDIVQLKQLLLETMDQSEDDIRLYPIFTESLVWEWEDKSILEGILLC</sequence>
<dbReference type="OrthoDB" id="9798176at2"/>
<evidence type="ECO:0000313" key="10">
    <source>
        <dbReference type="EMBL" id="PWD81221.1"/>
    </source>
</evidence>
<dbReference type="AlphaFoldDB" id="A0A2U2AEY8"/>
<evidence type="ECO:0000256" key="2">
    <source>
        <dbReference type="ARBA" id="ARBA00009959"/>
    </source>
</evidence>
<keyword evidence="4 9" id="KW-0479">Metal-binding</keyword>
<dbReference type="SUPFAM" id="SSF143430">
    <property type="entry name" value="TTP0101/SSO1404-like"/>
    <property type="match status" value="1"/>
</dbReference>
<protein>
    <recommendedName>
        <fullName evidence="9">CRISPR-associated endoribonuclease Cas2</fullName>
        <ecNumber evidence="9">3.1.-.-</ecNumber>
    </recommendedName>
</protein>
<comment type="cofactor">
    <cofactor evidence="1 9">
        <name>Mg(2+)</name>
        <dbReference type="ChEBI" id="CHEBI:18420"/>
    </cofactor>
</comment>
<evidence type="ECO:0000256" key="9">
    <source>
        <dbReference type="HAMAP-Rule" id="MF_01471"/>
    </source>
</evidence>
<dbReference type="GO" id="GO:0051607">
    <property type="term" value="P:defense response to virus"/>
    <property type="evidence" value="ECO:0007669"/>
    <property type="project" value="UniProtKB-UniRule"/>
</dbReference>
<dbReference type="EC" id="3.1.-.-" evidence="9"/>
<dbReference type="PANTHER" id="PTHR34405">
    <property type="entry name" value="CRISPR-ASSOCIATED ENDORIBONUCLEASE CAS2"/>
    <property type="match status" value="1"/>
</dbReference>
<dbReference type="Pfam" id="PF09827">
    <property type="entry name" value="CRISPR_Cas2"/>
    <property type="match status" value="1"/>
</dbReference>
<dbReference type="RefSeq" id="WP_109189118.1">
    <property type="nucleotide sequence ID" value="NZ_BMYA01000003.1"/>
</dbReference>
<keyword evidence="5 9" id="KW-0255">Endonuclease</keyword>
<evidence type="ECO:0000256" key="7">
    <source>
        <dbReference type="ARBA" id="ARBA00022842"/>
    </source>
</evidence>
<keyword evidence="8 9" id="KW-0051">Antiviral defense</keyword>
<keyword evidence="7 9" id="KW-0460">Magnesium</keyword>
<dbReference type="GO" id="GO:0043571">
    <property type="term" value="P:maintenance of CRISPR repeat elements"/>
    <property type="evidence" value="ECO:0007669"/>
    <property type="project" value="UniProtKB-UniRule"/>
</dbReference>
<dbReference type="GO" id="GO:0016787">
    <property type="term" value="F:hydrolase activity"/>
    <property type="evidence" value="ECO:0007669"/>
    <property type="project" value="UniProtKB-KW"/>
</dbReference>
<gene>
    <name evidence="9 10" type="primary">cas2</name>
    <name evidence="10" type="ORF">DC083_04850</name>
</gene>
<evidence type="ECO:0000256" key="5">
    <source>
        <dbReference type="ARBA" id="ARBA00022759"/>
    </source>
</evidence>
<evidence type="ECO:0000256" key="6">
    <source>
        <dbReference type="ARBA" id="ARBA00022801"/>
    </source>
</evidence>
<evidence type="ECO:0000256" key="3">
    <source>
        <dbReference type="ARBA" id="ARBA00022722"/>
    </source>
</evidence>
<keyword evidence="3 9" id="KW-0540">Nuclease</keyword>
<dbReference type="NCBIfam" id="TIGR01573">
    <property type="entry name" value="cas2"/>
    <property type="match status" value="1"/>
</dbReference>
<keyword evidence="6 9" id="KW-0378">Hydrolase</keyword>
<evidence type="ECO:0000256" key="8">
    <source>
        <dbReference type="ARBA" id="ARBA00023118"/>
    </source>
</evidence>
<dbReference type="Gene3D" id="3.30.70.240">
    <property type="match status" value="1"/>
</dbReference>
<dbReference type="InterPro" id="IPR021127">
    <property type="entry name" value="CRISPR_associated_Cas2"/>
</dbReference>
<comment type="caution">
    <text evidence="10">The sequence shown here is derived from an EMBL/GenBank/DDBJ whole genome shotgun (WGS) entry which is preliminary data.</text>
</comment>
<comment type="subunit">
    <text evidence="9">Homodimer, forms a heterotetramer with a Cas1 homodimer.</text>
</comment>
<keyword evidence="11" id="KW-1185">Reference proteome</keyword>
<name>A0A2U2AEY8_9GAMM</name>
<proteinExistence type="inferred from homology"/>
<dbReference type="EMBL" id="QEWQ01000003">
    <property type="protein sequence ID" value="PWD81221.1"/>
    <property type="molecule type" value="Genomic_DNA"/>
</dbReference>
<reference evidence="11" key="1">
    <citation type="submission" date="2018-05" db="EMBL/GenBank/DDBJ databases">
        <title>Ignatzschineria dubaiensis sp. nov., isolated from necrotic foot tissues of dromedaries (Camelus dromedarius) and associated maggots in Dubai, United Arab Emirates.</title>
        <authorList>
            <person name="Tsang C.C."/>
            <person name="Tang J.Y.M."/>
            <person name="Fong J.Y.H."/>
            <person name="Kinne J."/>
            <person name="Lee H.H."/>
            <person name="Joseph M."/>
            <person name="Jose S."/>
            <person name="Schuster R.K."/>
            <person name="Tang Y."/>
            <person name="Sivakumar S."/>
            <person name="Chen J.H.K."/>
            <person name="Teng J.L.L."/>
            <person name="Lau S.K.P."/>
            <person name="Wernery U."/>
            <person name="Woo P.C.Y."/>
        </authorList>
    </citation>
    <scope>NUCLEOTIDE SEQUENCE [LARGE SCALE GENOMIC DNA]</scope>
    <source>
        <strain evidence="11">KCTC 22644</strain>
    </source>
</reference>
<evidence type="ECO:0000256" key="4">
    <source>
        <dbReference type="ARBA" id="ARBA00022723"/>
    </source>
</evidence>
<dbReference type="PANTHER" id="PTHR34405:SF3">
    <property type="entry name" value="CRISPR-ASSOCIATED ENDORIBONUCLEASE CAS2 3"/>
    <property type="match status" value="1"/>
</dbReference>
<feature type="binding site" evidence="9">
    <location>
        <position position="9"/>
    </location>
    <ligand>
        <name>Mg(2+)</name>
        <dbReference type="ChEBI" id="CHEBI:18420"/>
        <note>catalytic</note>
    </ligand>
</feature>
<accession>A0A2U2AEY8</accession>
<dbReference type="CDD" id="cd09725">
    <property type="entry name" value="Cas2_I_II_III"/>
    <property type="match status" value="1"/>
</dbReference>
<organism evidence="10 11">
    <name type="scientific">Ignatzschineria ureiclastica</name>
    <dbReference type="NCBI Taxonomy" id="472582"/>
    <lineage>
        <taxon>Bacteria</taxon>
        <taxon>Pseudomonadati</taxon>
        <taxon>Pseudomonadota</taxon>
        <taxon>Gammaproteobacteria</taxon>
        <taxon>Cardiobacteriales</taxon>
        <taxon>Ignatzschineriaceae</taxon>
        <taxon>Ignatzschineria</taxon>
    </lineage>
</organism>
<comment type="similarity">
    <text evidence="2 9">Belongs to the CRISPR-associated endoribonuclease Cas2 protein family.</text>
</comment>
<evidence type="ECO:0000256" key="1">
    <source>
        <dbReference type="ARBA" id="ARBA00001946"/>
    </source>
</evidence>
<dbReference type="InterPro" id="IPR019199">
    <property type="entry name" value="Virulence_VapD/CRISPR_Cas2"/>
</dbReference>